<organism evidence="2 3">
    <name type="scientific">Triparma laevis f. longispina</name>
    <dbReference type="NCBI Taxonomy" id="1714387"/>
    <lineage>
        <taxon>Eukaryota</taxon>
        <taxon>Sar</taxon>
        <taxon>Stramenopiles</taxon>
        <taxon>Ochrophyta</taxon>
        <taxon>Bolidophyceae</taxon>
        <taxon>Parmales</taxon>
        <taxon>Triparmaceae</taxon>
        <taxon>Triparma</taxon>
    </lineage>
</organism>
<gene>
    <name evidence="2" type="ORF">TrLO_g2442</name>
</gene>
<protein>
    <submittedName>
        <fullName evidence="2">Uncharacterized protein</fullName>
    </submittedName>
</protein>
<proteinExistence type="predicted"/>
<comment type="caution">
    <text evidence="2">The sequence shown here is derived from an EMBL/GenBank/DDBJ whole genome shotgun (WGS) entry which is preliminary data.</text>
</comment>
<feature type="compositionally biased region" description="Basic and acidic residues" evidence="1">
    <location>
        <begin position="585"/>
        <end position="597"/>
    </location>
</feature>
<feature type="compositionally biased region" description="Basic residues" evidence="1">
    <location>
        <begin position="170"/>
        <end position="182"/>
    </location>
</feature>
<feature type="region of interest" description="Disordered" evidence="1">
    <location>
        <begin position="1"/>
        <end position="184"/>
    </location>
</feature>
<dbReference type="OrthoDB" id="10583725at2759"/>
<feature type="compositionally biased region" description="Polar residues" evidence="1">
    <location>
        <begin position="147"/>
        <end position="164"/>
    </location>
</feature>
<feature type="compositionally biased region" description="Basic and acidic residues" evidence="1">
    <location>
        <begin position="218"/>
        <end position="228"/>
    </location>
</feature>
<feature type="compositionally biased region" description="Acidic residues" evidence="1">
    <location>
        <begin position="557"/>
        <end position="567"/>
    </location>
</feature>
<keyword evidence="3" id="KW-1185">Reference proteome</keyword>
<dbReference type="EMBL" id="BRXW01000213">
    <property type="protein sequence ID" value="GMI14444.1"/>
    <property type="molecule type" value="Genomic_DNA"/>
</dbReference>
<name>A0A9W7FLW3_9STRA</name>
<evidence type="ECO:0000256" key="1">
    <source>
        <dbReference type="SAM" id="MobiDB-lite"/>
    </source>
</evidence>
<dbReference type="AlphaFoldDB" id="A0A9W7FLW3"/>
<feature type="compositionally biased region" description="Basic and acidic residues" evidence="1">
    <location>
        <begin position="312"/>
        <end position="322"/>
    </location>
</feature>
<feature type="region of interest" description="Disordered" evidence="1">
    <location>
        <begin position="490"/>
        <end position="744"/>
    </location>
</feature>
<feature type="compositionally biased region" description="Basic and acidic residues" evidence="1">
    <location>
        <begin position="101"/>
        <end position="118"/>
    </location>
</feature>
<feature type="compositionally biased region" description="Polar residues" evidence="1">
    <location>
        <begin position="246"/>
        <end position="260"/>
    </location>
</feature>
<evidence type="ECO:0000313" key="3">
    <source>
        <dbReference type="Proteomes" id="UP001165122"/>
    </source>
</evidence>
<feature type="compositionally biased region" description="Gly residues" evidence="1">
    <location>
        <begin position="503"/>
        <end position="512"/>
    </location>
</feature>
<feature type="compositionally biased region" description="Acidic residues" evidence="1">
    <location>
        <begin position="703"/>
        <end position="723"/>
    </location>
</feature>
<feature type="compositionally biased region" description="Basic and acidic residues" evidence="1">
    <location>
        <begin position="681"/>
        <end position="702"/>
    </location>
</feature>
<feature type="compositionally biased region" description="Basic and acidic residues" evidence="1">
    <location>
        <begin position="513"/>
        <end position="529"/>
    </location>
</feature>
<feature type="compositionally biased region" description="Basic and acidic residues" evidence="1">
    <location>
        <begin position="12"/>
        <end position="25"/>
    </location>
</feature>
<accession>A0A9W7FLW3</accession>
<feature type="compositionally biased region" description="Basic and acidic residues" evidence="1">
    <location>
        <begin position="643"/>
        <end position="652"/>
    </location>
</feature>
<feature type="compositionally biased region" description="Basic and acidic residues" evidence="1">
    <location>
        <begin position="545"/>
        <end position="556"/>
    </location>
</feature>
<feature type="region of interest" description="Disordered" evidence="1">
    <location>
        <begin position="198"/>
        <end position="376"/>
    </location>
</feature>
<feature type="region of interest" description="Disordered" evidence="1">
    <location>
        <begin position="421"/>
        <end position="462"/>
    </location>
</feature>
<dbReference type="Proteomes" id="UP001165122">
    <property type="component" value="Unassembled WGS sequence"/>
</dbReference>
<evidence type="ECO:0000313" key="2">
    <source>
        <dbReference type="EMBL" id="GMI14444.1"/>
    </source>
</evidence>
<feature type="compositionally biased region" description="Gly residues" evidence="1">
    <location>
        <begin position="442"/>
        <end position="453"/>
    </location>
</feature>
<sequence length="829" mass="90831">MEVLSSWAAENISEKHRDKDAERSKANPKPKPKPKPPPPRPNPVVIEERFGPTVHRGISVAGVTQASPPDVSRSIAPLKVSGTPISRVSGAHPQYAAARGIKKEDKSREQRTQRKQDTSEAEPAAQHTPSEIGTDVYEDEEHKVKTRSYSSPQGEKATLQQRSGAVQGRVVRKPNSIRHSIKSTKAGAIGVVRVNPGVVKGRGKEGGEEEGEETGQDQLHRGEAEKVPLHAPAPGIDIEFHDDQTSHGQCVTTPHTSPRQGTARRIETGHVGNLSTPFAGYGKPMQARAQAKPKPKPRPKGPPQAPVQGEMVKVESRERLFSREVAPPVEKVKEERGAPELPSVQEAEYEKPPPPGRKASLQFGLPPGGGGEGGLEEYEEYEYPPQEGGRVKAEVTRRISATMSDSEQVISYDGDSPVADTRTVVATSRPVVKGKGKKKQGVEGGTGRAGGVEGEGDQSQNVGEKELLEEVLAPQFRAYKGVEKKPQRLNVQAPAKVATRGGLPKGSGGGGGGRKEGGRKPIKKLEIIKGLRPSSKSFARNLGRNRPEFDVERELEGGGEEEVEEEPVLGLKKYKVNRSQTKGGRKVDGGTGEDLKPSFKPIALNTRAKEVMRKPQLMSYHRPGKVNSGWASNRQTSSRRSPKGREGGKGREDEDEEEPESPSFIRKFSTSKSTRDDDDVKPELVDYRHLNRAHSEFGGGKEDMEDGSTSEEEEVGEEEEDDVEKLRRGRWAGGGGQSPKEGYLKKRTILLAEKEVHMHHHVPSEEVKSPVMGKQRRHIFEHVNEIQFDKGNERKSSRRTKLSIPEFEIKKMLRVNKTHVDLNNSDSSG</sequence>
<reference evidence="3" key="1">
    <citation type="journal article" date="2023" name="Commun. Biol.">
        <title>Genome analysis of Parmales, the sister group of diatoms, reveals the evolutionary specialization of diatoms from phago-mixotrophs to photoautotrophs.</title>
        <authorList>
            <person name="Ban H."/>
            <person name="Sato S."/>
            <person name="Yoshikawa S."/>
            <person name="Yamada K."/>
            <person name="Nakamura Y."/>
            <person name="Ichinomiya M."/>
            <person name="Sato N."/>
            <person name="Blanc-Mathieu R."/>
            <person name="Endo H."/>
            <person name="Kuwata A."/>
            <person name="Ogata H."/>
        </authorList>
    </citation>
    <scope>NUCLEOTIDE SEQUENCE [LARGE SCALE GENOMIC DNA]</scope>
    <source>
        <strain evidence="3">NIES 3700</strain>
    </source>
</reference>